<evidence type="ECO:0000313" key="4">
    <source>
        <dbReference type="Proteomes" id="UP001295444"/>
    </source>
</evidence>
<dbReference type="GO" id="GO:0062030">
    <property type="term" value="P:negative regulation of stress granule assembly"/>
    <property type="evidence" value="ECO:0007669"/>
    <property type="project" value="TreeGrafter"/>
</dbReference>
<evidence type="ECO:0000259" key="1">
    <source>
        <dbReference type="PROSITE" id="PS50054"/>
    </source>
</evidence>
<dbReference type="InterPro" id="IPR001763">
    <property type="entry name" value="Rhodanese-like_dom"/>
</dbReference>
<dbReference type="FunFam" id="3.90.190.10:FF:000082">
    <property type="entry name" value="Serine/threonine/tyrosine-interacting-like protein 1"/>
    <property type="match status" value="1"/>
</dbReference>
<accession>A0AAD1WA59</accession>
<dbReference type="Gene3D" id="3.90.190.10">
    <property type="entry name" value="Protein tyrosine phosphatase superfamily"/>
    <property type="match status" value="1"/>
</dbReference>
<dbReference type="PANTHER" id="PTHR46659">
    <property type="entry name" value="SERINE/THREONINE/TYROSINE-INTERACTING-LIKE PROTEIN 1"/>
    <property type="match status" value="1"/>
</dbReference>
<proteinExistence type="predicted"/>
<dbReference type="InterPro" id="IPR000340">
    <property type="entry name" value="Dual-sp_phosphatase_cat-dom"/>
</dbReference>
<dbReference type="GO" id="GO:0005739">
    <property type="term" value="C:mitochondrion"/>
    <property type="evidence" value="ECO:0007669"/>
    <property type="project" value="TreeGrafter"/>
</dbReference>
<feature type="domain" description="Tyrosine-protein phosphatase" evidence="1">
    <location>
        <begin position="160"/>
        <end position="300"/>
    </location>
</feature>
<dbReference type="GO" id="GO:0019903">
    <property type="term" value="F:protein phosphatase binding"/>
    <property type="evidence" value="ECO:0007669"/>
    <property type="project" value="TreeGrafter"/>
</dbReference>
<dbReference type="InterPro" id="IPR053272">
    <property type="entry name" value="STY_interacting-like"/>
</dbReference>
<dbReference type="SUPFAM" id="SSF52821">
    <property type="entry name" value="Rhodanese/Cell cycle control phosphatase"/>
    <property type="match status" value="1"/>
</dbReference>
<dbReference type="Pfam" id="PF00782">
    <property type="entry name" value="DSPc"/>
    <property type="match status" value="1"/>
</dbReference>
<dbReference type="GO" id="GO:2001244">
    <property type="term" value="P:positive regulation of intrinsic apoptotic signaling pathway"/>
    <property type="evidence" value="ECO:0007669"/>
    <property type="project" value="TreeGrafter"/>
</dbReference>
<dbReference type="PROSITE" id="PS50054">
    <property type="entry name" value="TYR_PHOSPHATASE_DUAL"/>
    <property type="match status" value="1"/>
</dbReference>
<name>A0AAD1WA59_PELCU</name>
<sequence>MTSHPVTISASVTTYSSKMAKLTLCKPTELYNILNQATKFSRLAEPNYLCLLDARSKREYNEGHIITARRTKKDQYDKNFMFPESTELDCFTYFIVYDGHTNSLDEEGPAIECARVMAQVCRLPVMVLKGGYELFSAHYHFFRSQKVFWMPQEIDDFKPHPVEIIPCFLYLGDARHGNDLHILKDLKIKSQIKVSMNPVNVSLENVHMLHIPTTDSNDSDLLQFFPNVCTFIDSQKNSAVLVVSDLGISRSSTVLIAYLMHYRKCTLKEAWEDVLKCKMNMRPNRGFVVQLSEWEKTIMGHHITDISDPKF</sequence>
<evidence type="ECO:0000313" key="3">
    <source>
        <dbReference type="EMBL" id="CAH2294940.1"/>
    </source>
</evidence>
<reference evidence="3" key="1">
    <citation type="submission" date="2022-03" db="EMBL/GenBank/DDBJ databases">
        <authorList>
            <person name="Alioto T."/>
            <person name="Alioto T."/>
            <person name="Gomez Garrido J."/>
        </authorList>
    </citation>
    <scope>NUCLEOTIDE SEQUENCE</scope>
</reference>
<dbReference type="InterPro" id="IPR020422">
    <property type="entry name" value="TYR_PHOSPHATASE_DUAL_dom"/>
</dbReference>
<dbReference type="InterPro" id="IPR029021">
    <property type="entry name" value="Prot-tyrosine_phosphatase-like"/>
</dbReference>
<dbReference type="GO" id="GO:0001691">
    <property type="term" value="F:pseudophosphatase activity"/>
    <property type="evidence" value="ECO:0007669"/>
    <property type="project" value="TreeGrafter"/>
</dbReference>
<dbReference type="Gene3D" id="3.40.250.10">
    <property type="entry name" value="Rhodanese-like domain"/>
    <property type="match status" value="1"/>
</dbReference>
<dbReference type="Proteomes" id="UP001295444">
    <property type="component" value="Chromosome 05"/>
</dbReference>
<organism evidence="3 4">
    <name type="scientific">Pelobates cultripes</name>
    <name type="common">Western spadefoot toad</name>
    <dbReference type="NCBI Taxonomy" id="61616"/>
    <lineage>
        <taxon>Eukaryota</taxon>
        <taxon>Metazoa</taxon>
        <taxon>Chordata</taxon>
        <taxon>Craniata</taxon>
        <taxon>Vertebrata</taxon>
        <taxon>Euteleostomi</taxon>
        <taxon>Amphibia</taxon>
        <taxon>Batrachia</taxon>
        <taxon>Anura</taxon>
        <taxon>Pelobatoidea</taxon>
        <taxon>Pelobatidae</taxon>
        <taxon>Pelobates</taxon>
    </lineage>
</organism>
<protein>
    <submittedName>
        <fullName evidence="3">Serine threonine tyrosine-interacting 1 isoform X1</fullName>
    </submittedName>
</protein>
<dbReference type="PROSITE" id="PS50206">
    <property type="entry name" value="RHODANESE_3"/>
    <property type="match status" value="1"/>
</dbReference>
<evidence type="ECO:0000259" key="2">
    <source>
        <dbReference type="PROSITE" id="PS50206"/>
    </source>
</evidence>
<dbReference type="Pfam" id="PF00581">
    <property type="entry name" value="Rhodanese"/>
    <property type="match status" value="1"/>
</dbReference>
<dbReference type="GO" id="GO:0004864">
    <property type="term" value="F:protein phosphatase inhibitor activity"/>
    <property type="evidence" value="ECO:0007669"/>
    <property type="project" value="TreeGrafter"/>
</dbReference>
<dbReference type="SMART" id="SM00195">
    <property type="entry name" value="DSPc"/>
    <property type="match status" value="1"/>
</dbReference>
<dbReference type="EMBL" id="OW240916">
    <property type="protein sequence ID" value="CAH2294940.1"/>
    <property type="molecule type" value="Genomic_DNA"/>
</dbReference>
<feature type="domain" description="Rhodanese" evidence="2">
    <location>
        <begin position="49"/>
        <end position="143"/>
    </location>
</feature>
<dbReference type="AlphaFoldDB" id="A0AAD1WA59"/>
<dbReference type="SUPFAM" id="SSF52799">
    <property type="entry name" value="(Phosphotyrosine protein) phosphatases II"/>
    <property type="match status" value="1"/>
</dbReference>
<gene>
    <name evidence="3" type="ORF">PECUL_23A016315</name>
</gene>
<dbReference type="InterPro" id="IPR036873">
    <property type="entry name" value="Rhodanese-like_dom_sf"/>
</dbReference>
<dbReference type="PANTHER" id="PTHR46659:SF1">
    <property type="entry name" value="SERINE_THREONINE_TYROSINE-INTERACTING-LIKE PROTEIN 1"/>
    <property type="match status" value="1"/>
</dbReference>
<keyword evidence="4" id="KW-1185">Reference proteome</keyword>
<dbReference type="SMART" id="SM00450">
    <property type="entry name" value="RHOD"/>
    <property type="match status" value="1"/>
</dbReference>